<dbReference type="PANTHER" id="PTHR33594">
    <property type="entry name" value="SUPERFAMILY HYDROLASE, PUTATIVE (AFU_ORTHOLOGUE AFUA_1G03035)-RELATED"/>
    <property type="match status" value="1"/>
</dbReference>
<dbReference type="InterPro" id="IPR006674">
    <property type="entry name" value="HD_domain"/>
</dbReference>
<keyword evidence="3" id="KW-1185">Reference proteome</keyword>
<reference evidence="2 3" key="1">
    <citation type="journal article" date="2015" name="Genome Announc.">
        <title>Expanding the biotechnology potential of lactobacilli through comparative genomics of 213 strains and associated genera.</title>
        <authorList>
            <person name="Sun Z."/>
            <person name="Harris H.M."/>
            <person name="McCann A."/>
            <person name="Guo C."/>
            <person name="Argimon S."/>
            <person name="Zhang W."/>
            <person name="Yang X."/>
            <person name="Jeffery I.B."/>
            <person name="Cooney J.C."/>
            <person name="Kagawa T.F."/>
            <person name="Liu W."/>
            <person name="Song Y."/>
            <person name="Salvetti E."/>
            <person name="Wrobel A."/>
            <person name="Rasinkangas P."/>
            <person name="Parkhill J."/>
            <person name="Rea M.C."/>
            <person name="O'Sullivan O."/>
            <person name="Ritari J."/>
            <person name="Douillard F.P."/>
            <person name="Paul Ross R."/>
            <person name="Yang R."/>
            <person name="Briner A.E."/>
            <person name="Felis G.E."/>
            <person name="de Vos W.M."/>
            <person name="Barrangou R."/>
            <person name="Klaenhammer T.R."/>
            <person name="Caufield P.W."/>
            <person name="Cui Y."/>
            <person name="Zhang H."/>
            <person name="O'Toole P.W."/>
        </authorList>
    </citation>
    <scope>NUCLEOTIDE SEQUENCE [LARGE SCALE GENOMIC DNA]</scope>
    <source>
        <strain evidence="2 3">DSM 18793</strain>
    </source>
</reference>
<sequence>MINMNIEDVLELSKKELGADPTGHDFFHAERVAKLAVSLYTKNNSYTEQDVKLLLIMGYLHDVIDDKLTDDIPGKINEILSLRSIEELKPEELAEVMDTIKNMSYSRNLSDTHHLSLKGQYVQDADRLDALGAIGIARAFAYGGHHGNLIYNPTIKPTTNISKEAYRNKKSTTINHFYEKLLNLENSMNTSAGKMMAEKRTRYMKSFLSEFLKEWGEIIDEK</sequence>
<dbReference type="Pfam" id="PF01966">
    <property type="entry name" value="HD"/>
    <property type="match status" value="1"/>
</dbReference>
<comment type="caution">
    <text evidence="2">The sequence shown here is derived from an EMBL/GenBank/DDBJ whole genome shotgun (WGS) entry which is preliminary data.</text>
</comment>
<dbReference type="Gene3D" id="1.10.472.50">
    <property type="entry name" value="HD-domain/PDEase-like"/>
    <property type="match status" value="1"/>
</dbReference>
<evidence type="ECO:0000313" key="2">
    <source>
        <dbReference type="EMBL" id="KRL96460.1"/>
    </source>
</evidence>
<protein>
    <submittedName>
        <fullName evidence="2">HD superfamily hydrolase</fullName>
    </submittedName>
</protein>
<evidence type="ECO:0000313" key="3">
    <source>
        <dbReference type="Proteomes" id="UP000051084"/>
    </source>
</evidence>
<dbReference type="SUPFAM" id="SSF109604">
    <property type="entry name" value="HD-domain/PDEase-like"/>
    <property type="match status" value="1"/>
</dbReference>
<dbReference type="SMART" id="SM00471">
    <property type="entry name" value="HDc"/>
    <property type="match status" value="1"/>
</dbReference>
<dbReference type="GO" id="GO:0016787">
    <property type="term" value="F:hydrolase activity"/>
    <property type="evidence" value="ECO:0007669"/>
    <property type="project" value="UniProtKB-KW"/>
</dbReference>
<name>A0A0R1UTI8_9LACO</name>
<dbReference type="EMBL" id="AZGC01000005">
    <property type="protein sequence ID" value="KRL96460.1"/>
    <property type="molecule type" value="Genomic_DNA"/>
</dbReference>
<keyword evidence="2" id="KW-0378">Hydrolase</keyword>
<gene>
    <name evidence="2" type="ORF">FC21_GL001208</name>
</gene>
<dbReference type="InterPro" id="IPR003607">
    <property type="entry name" value="HD/PDEase_dom"/>
</dbReference>
<dbReference type="Proteomes" id="UP000051084">
    <property type="component" value="Unassembled WGS sequence"/>
</dbReference>
<dbReference type="CDD" id="cd00077">
    <property type="entry name" value="HDc"/>
    <property type="match status" value="1"/>
</dbReference>
<evidence type="ECO:0000259" key="1">
    <source>
        <dbReference type="SMART" id="SM00471"/>
    </source>
</evidence>
<dbReference type="STRING" id="417373.GCA_001570685_00039"/>
<dbReference type="AlphaFoldDB" id="A0A0R1UTI8"/>
<proteinExistence type="predicted"/>
<dbReference type="PATRIC" id="fig|1423742.4.peg.1253"/>
<organism evidence="2 3">
    <name type="scientific">Limosilactobacillus equigenerosi DSM 18793 = JCM 14505</name>
    <dbReference type="NCBI Taxonomy" id="1423742"/>
    <lineage>
        <taxon>Bacteria</taxon>
        <taxon>Bacillati</taxon>
        <taxon>Bacillota</taxon>
        <taxon>Bacilli</taxon>
        <taxon>Lactobacillales</taxon>
        <taxon>Lactobacillaceae</taxon>
        <taxon>Limosilactobacillus</taxon>
    </lineage>
</organism>
<feature type="domain" description="HD/PDEase" evidence="1">
    <location>
        <begin position="21"/>
        <end position="140"/>
    </location>
</feature>
<dbReference type="Gene3D" id="1.20.58.1910">
    <property type="match status" value="1"/>
</dbReference>
<accession>A0A0R1UTI8</accession>
<dbReference type="PANTHER" id="PTHR33594:SF1">
    <property type="entry name" value="HD_PDEASE DOMAIN-CONTAINING PROTEIN"/>
    <property type="match status" value="1"/>
</dbReference>